<evidence type="ECO:0000313" key="4">
    <source>
        <dbReference type="Proteomes" id="UP000521943"/>
    </source>
</evidence>
<feature type="region of interest" description="Disordered" evidence="1">
    <location>
        <begin position="1"/>
        <end position="90"/>
    </location>
</feature>
<dbReference type="AlphaFoldDB" id="A0A8H6IE52"/>
<proteinExistence type="predicted"/>
<sequence>MPGLASEPGRGATTARKREKAATPALKKPKLGHLKVCPLDASREPHPRRPAQAQRRHTHAVRAPCIPDAVKNRKKSDKNDPDRPRLLRDEELEQGGAGVYSINLKGDYLLANPEWNFDIMPEFMGGKNVADFVDPDIAEKFEALEREEEILVAEGFYANEEEMFDSDDEREALKMAERVNHKNAAKMSRVLQGWCEKPTLESLELGTAVKQDFAQDDRQYPNYPLTTVSKRAARAAALTAATPVPEPSGTTTTAVPFFGQHRQLPRRRALTLPKIQNTERALIQIPTFHPPSNTRLSTYSARILGVDASPPFIFVSDAPSVRPLRAVQIEDCWIVTSLASDAGFDFTDSCTAQRRAMIRAKVPCICIDRSLRFRRTHQTHEHVWVPCFSPQNLRCKSGRLSRPKFGLLSTGVWWNEAGGFSRLVRAACTRATILWDVLVPNTKHSLGRALALIS</sequence>
<dbReference type="OrthoDB" id="415015at2759"/>
<evidence type="ECO:0000256" key="1">
    <source>
        <dbReference type="SAM" id="MobiDB-lite"/>
    </source>
</evidence>
<keyword evidence="4" id="KW-1185">Reference proteome</keyword>
<dbReference type="Proteomes" id="UP000521943">
    <property type="component" value="Unassembled WGS sequence"/>
</dbReference>
<dbReference type="EMBL" id="JACGCI010000008">
    <property type="protein sequence ID" value="KAF6762166.1"/>
    <property type="molecule type" value="Genomic_DNA"/>
</dbReference>
<evidence type="ECO:0000313" key="3">
    <source>
        <dbReference type="EMBL" id="KAF6762166.1"/>
    </source>
</evidence>
<gene>
    <name evidence="3" type="ORF">DFP72DRAFT_1041573</name>
</gene>
<feature type="domain" description="NOG C-terminal" evidence="2">
    <location>
        <begin position="85"/>
        <end position="137"/>
    </location>
</feature>
<comment type="caution">
    <text evidence="3">The sequence shown here is derived from an EMBL/GenBank/DDBJ whole genome shotgun (WGS) entry which is preliminary data.</text>
</comment>
<reference evidence="3 4" key="1">
    <citation type="submission" date="2020-07" db="EMBL/GenBank/DDBJ databases">
        <title>Comparative genomics of pyrophilous fungi reveals a link between fire events and developmental genes.</title>
        <authorList>
            <consortium name="DOE Joint Genome Institute"/>
            <person name="Steindorff A.S."/>
            <person name="Carver A."/>
            <person name="Calhoun S."/>
            <person name="Stillman K."/>
            <person name="Liu H."/>
            <person name="Lipzen A."/>
            <person name="Pangilinan J."/>
            <person name="Labutti K."/>
            <person name="Bruns T.D."/>
            <person name="Grigoriev I.V."/>
        </authorList>
    </citation>
    <scope>NUCLEOTIDE SEQUENCE [LARGE SCALE GENOMIC DNA]</scope>
    <source>
        <strain evidence="3 4">CBS 144469</strain>
    </source>
</reference>
<name>A0A8H6IE52_9AGAR</name>
<organism evidence="3 4">
    <name type="scientific">Ephemerocybe angulata</name>
    <dbReference type="NCBI Taxonomy" id="980116"/>
    <lineage>
        <taxon>Eukaryota</taxon>
        <taxon>Fungi</taxon>
        <taxon>Dikarya</taxon>
        <taxon>Basidiomycota</taxon>
        <taxon>Agaricomycotina</taxon>
        <taxon>Agaricomycetes</taxon>
        <taxon>Agaricomycetidae</taxon>
        <taxon>Agaricales</taxon>
        <taxon>Agaricineae</taxon>
        <taxon>Psathyrellaceae</taxon>
        <taxon>Ephemerocybe</taxon>
    </lineage>
</organism>
<feature type="compositionally biased region" description="Basic and acidic residues" evidence="1">
    <location>
        <begin position="77"/>
        <end position="89"/>
    </location>
</feature>
<feature type="compositionally biased region" description="Basic residues" evidence="1">
    <location>
        <begin position="48"/>
        <end position="60"/>
    </location>
</feature>
<dbReference type="Pfam" id="PF08155">
    <property type="entry name" value="NOGCT"/>
    <property type="match status" value="1"/>
</dbReference>
<protein>
    <submittedName>
        <fullName evidence="3">NUC087 domain-containing protein</fullName>
    </submittedName>
</protein>
<evidence type="ECO:0000259" key="2">
    <source>
        <dbReference type="Pfam" id="PF08155"/>
    </source>
</evidence>
<accession>A0A8H6IE52</accession>
<dbReference type="InterPro" id="IPR012973">
    <property type="entry name" value="NOG_C"/>
</dbReference>